<dbReference type="PROSITE" id="PS51406">
    <property type="entry name" value="FIBRINOGEN_C_2"/>
    <property type="match status" value="1"/>
</dbReference>
<keyword evidence="1" id="KW-1015">Disulfide bond</keyword>
<dbReference type="GO" id="GO:0005615">
    <property type="term" value="C:extracellular space"/>
    <property type="evidence" value="ECO:0007669"/>
    <property type="project" value="TreeGrafter"/>
</dbReference>
<comment type="caution">
    <text evidence="4">The sequence shown here is derived from an EMBL/GenBank/DDBJ whole genome shotgun (WGS) entry which is preliminary data.</text>
</comment>
<proteinExistence type="predicted"/>
<sequence length="430" mass="48231">MFFLPHLSVSLSVSRGFCGRRGKRRGEEGEEGGEGSYVVSPESLRGAGRRSGGRDMAGGAAVVVAVLGVLAAVHSQQETIPEDPTTEFYVRLLRSLLANTTHTLQDALTHLQDNTAQEASVRSLQESLRDVKESVGSLERSIDNIRNSVDNGVDRTRVEIRTFRDRVSEELADLRHLLEDKTKGVNHQVAEMVAGDCQDLYDLGRNASGVYHLARHGRDVLCEMESGDGGWLVVQRRARVAVQVNFDVGWDEYKKGFGDVETEFWIGNDFLHVLTNQKADPYFASYSTFRVGNEGSDYPLYIGDFSGNTTDAFTYHHGRSFSTKDRDNDLYSIGNCAEEFTGGWWYDRCYDAHLNGLFPVVPDRQDAKFLTWWAHEGDKRLPLVLDKVTMRIKPRPSPYRLQTIGASHLPTPERFQEGSQPDRFQSSKVS</sequence>
<dbReference type="InterPro" id="IPR014716">
    <property type="entry name" value="Fibrinogen_a/b/g_C_1"/>
</dbReference>
<dbReference type="EMBL" id="JARAKH010000031">
    <property type="protein sequence ID" value="KAK8386060.1"/>
    <property type="molecule type" value="Genomic_DNA"/>
</dbReference>
<dbReference type="Pfam" id="PF00147">
    <property type="entry name" value="Fibrinogen_C"/>
    <property type="match status" value="1"/>
</dbReference>
<evidence type="ECO:0000313" key="5">
    <source>
        <dbReference type="Proteomes" id="UP001487740"/>
    </source>
</evidence>
<evidence type="ECO:0000256" key="2">
    <source>
        <dbReference type="SAM" id="MobiDB-lite"/>
    </source>
</evidence>
<dbReference type="AlphaFoldDB" id="A0AAW0TF44"/>
<evidence type="ECO:0000259" key="3">
    <source>
        <dbReference type="PROSITE" id="PS51406"/>
    </source>
</evidence>
<dbReference type="CDD" id="cd00087">
    <property type="entry name" value="FReD"/>
    <property type="match status" value="1"/>
</dbReference>
<feature type="region of interest" description="Disordered" evidence="2">
    <location>
        <begin position="401"/>
        <end position="430"/>
    </location>
</feature>
<accession>A0AAW0TF44</accession>
<feature type="domain" description="Fibrinogen C-terminal" evidence="3">
    <location>
        <begin position="188"/>
        <end position="396"/>
    </location>
</feature>
<evidence type="ECO:0000313" key="4">
    <source>
        <dbReference type="EMBL" id="KAK8386060.1"/>
    </source>
</evidence>
<dbReference type="InterPro" id="IPR036056">
    <property type="entry name" value="Fibrinogen-like_C"/>
</dbReference>
<dbReference type="PROSITE" id="PS00514">
    <property type="entry name" value="FIBRINOGEN_C_1"/>
    <property type="match status" value="1"/>
</dbReference>
<feature type="region of interest" description="Disordered" evidence="2">
    <location>
        <begin position="18"/>
        <end position="52"/>
    </location>
</feature>
<evidence type="ECO:0000256" key="1">
    <source>
        <dbReference type="ARBA" id="ARBA00023157"/>
    </source>
</evidence>
<dbReference type="SMART" id="SM00186">
    <property type="entry name" value="FBG"/>
    <property type="match status" value="1"/>
</dbReference>
<protein>
    <recommendedName>
        <fullName evidence="3">Fibrinogen C-terminal domain-containing protein</fullName>
    </recommendedName>
</protein>
<feature type="compositionally biased region" description="Polar residues" evidence="2">
    <location>
        <begin position="417"/>
        <end position="430"/>
    </location>
</feature>
<reference evidence="4 5" key="1">
    <citation type="submission" date="2023-03" db="EMBL/GenBank/DDBJ databases">
        <title>High-quality genome of Scylla paramamosain provides insights in environmental adaptation.</title>
        <authorList>
            <person name="Zhang L."/>
        </authorList>
    </citation>
    <scope>NUCLEOTIDE SEQUENCE [LARGE SCALE GENOMIC DNA]</scope>
    <source>
        <strain evidence="4">LZ_2023a</strain>
        <tissue evidence="4">Muscle</tissue>
    </source>
</reference>
<dbReference type="InterPro" id="IPR020837">
    <property type="entry name" value="Fibrinogen_CS"/>
</dbReference>
<keyword evidence="5" id="KW-1185">Reference proteome</keyword>
<dbReference type="InterPro" id="IPR002181">
    <property type="entry name" value="Fibrinogen_a/b/g_C_dom"/>
</dbReference>
<name>A0AAW0TF44_SCYPA</name>
<dbReference type="PANTHER" id="PTHR19143">
    <property type="entry name" value="FIBRINOGEN/TENASCIN/ANGIOPOEITIN"/>
    <property type="match status" value="1"/>
</dbReference>
<dbReference type="Gene3D" id="3.90.215.10">
    <property type="entry name" value="Gamma Fibrinogen, chain A, domain 1"/>
    <property type="match status" value="1"/>
</dbReference>
<dbReference type="InterPro" id="IPR050373">
    <property type="entry name" value="Fibrinogen_C-term_domain"/>
</dbReference>
<organism evidence="4 5">
    <name type="scientific">Scylla paramamosain</name>
    <name type="common">Mud crab</name>
    <dbReference type="NCBI Taxonomy" id="85552"/>
    <lineage>
        <taxon>Eukaryota</taxon>
        <taxon>Metazoa</taxon>
        <taxon>Ecdysozoa</taxon>
        <taxon>Arthropoda</taxon>
        <taxon>Crustacea</taxon>
        <taxon>Multicrustacea</taxon>
        <taxon>Malacostraca</taxon>
        <taxon>Eumalacostraca</taxon>
        <taxon>Eucarida</taxon>
        <taxon>Decapoda</taxon>
        <taxon>Pleocyemata</taxon>
        <taxon>Brachyura</taxon>
        <taxon>Eubrachyura</taxon>
        <taxon>Portunoidea</taxon>
        <taxon>Portunidae</taxon>
        <taxon>Portuninae</taxon>
        <taxon>Scylla</taxon>
    </lineage>
</organism>
<dbReference type="Proteomes" id="UP001487740">
    <property type="component" value="Unassembled WGS sequence"/>
</dbReference>
<gene>
    <name evidence="4" type="ORF">O3P69_010647</name>
</gene>
<dbReference type="SUPFAM" id="SSF56496">
    <property type="entry name" value="Fibrinogen C-terminal domain-like"/>
    <property type="match status" value="1"/>
</dbReference>